<feature type="compositionally biased region" description="Polar residues" evidence="1">
    <location>
        <begin position="75"/>
        <end position="90"/>
    </location>
</feature>
<dbReference type="RefSeq" id="WP_342628806.1">
    <property type="nucleotide sequence ID" value="NZ_CP152276.1"/>
</dbReference>
<organism evidence="2 3">
    <name type="scientific">Nguyenibacter vanlangensis</name>
    <dbReference type="NCBI Taxonomy" id="1216886"/>
    <lineage>
        <taxon>Bacteria</taxon>
        <taxon>Pseudomonadati</taxon>
        <taxon>Pseudomonadota</taxon>
        <taxon>Alphaproteobacteria</taxon>
        <taxon>Acetobacterales</taxon>
        <taxon>Acetobacteraceae</taxon>
        <taxon>Nguyenibacter</taxon>
    </lineage>
</organism>
<dbReference type="Proteomes" id="UP001449795">
    <property type="component" value="Chromosome"/>
</dbReference>
<gene>
    <name evidence="2" type="ORF">AAC691_02265</name>
</gene>
<feature type="region of interest" description="Disordered" evidence="1">
    <location>
        <begin position="1"/>
        <end position="104"/>
    </location>
</feature>
<feature type="compositionally biased region" description="Low complexity" evidence="1">
    <location>
        <begin position="1"/>
        <end position="25"/>
    </location>
</feature>
<reference evidence="2 3" key="1">
    <citation type="submission" date="2024-04" db="EMBL/GenBank/DDBJ databases">
        <title>Complete genome sequence of Nguyenibacter vanlangesis HBCM-1154, a strain capable of nitrogen fixation, IAA production, and phosphorus solubilization isolated from sugarcane soil.</title>
        <authorList>
            <person name="MY HANH P."/>
        </authorList>
    </citation>
    <scope>NUCLEOTIDE SEQUENCE [LARGE SCALE GENOMIC DNA]</scope>
    <source>
        <strain evidence="2 3">HBCM 1154</strain>
    </source>
</reference>
<proteinExistence type="predicted"/>
<accession>A0ABZ3D6W7</accession>
<sequence length="104" mass="9992">MPGAPVVPAEAAGPPSPGRAAIASGREMPEGATISAGEQAEIRGGVPLSDSGQGESAPADYPPPSDSGIVIPNGDGTSTVIAPDGTTRTVKGTPAAPEPAVAPR</sequence>
<dbReference type="EMBL" id="CP152276">
    <property type="protein sequence ID" value="XAE43314.1"/>
    <property type="molecule type" value="Genomic_DNA"/>
</dbReference>
<evidence type="ECO:0000313" key="3">
    <source>
        <dbReference type="Proteomes" id="UP001449795"/>
    </source>
</evidence>
<evidence type="ECO:0000313" key="2">
    <source>
        <dbReference type="EMBL" id="XAE43314.1"/>
    </source>
</evidence>
<name>A0ABZ3D6W7_9PROT</name>
<keyword evidence="3" id="KW-1185">Reference proteome</keyword>
<evidence type="ECO:0000256" key="1">
    <source>
        <dbReference type="SAM" id="MobiDB-lite"/>
    </source>
</evidence>
<protein>
    <submittedName>
        <fullName evidence="2">Uncharacterized protein</fullName>
    </submittedName>
</protein>